<evidence type="ECO:0000313" key="1">
    <source>
        <dbReference type="EMBL" id="KAK7053928.1"/>
    </source>
</evidence>
<proteinExistence type="predicted"/>
<organism evidence="1 2">
    <name type="scientific">Favolaschia claudopus</name>
    <dbReference type="NCBI Taxonomy" id="2862362"/>
    <lineage>
        <taxon>Eukaryota</taxon>
        <taxon>Fungi</taxon>
        <taxon>Dikarya</taxon>
        <taxon>Basidiomycota</taxon>
        <taxon>Agaricomycotina</taxon>
        <taxon>Agaricomycetes</taxon>
        <taxon>Agaricomycetidae</taxon>
        <taxon>Agaricales</taxon>
        <taxon>Marasmiineae</taxon>
        <taxon>Mycenaceae</taxon>
        <taxon>Favolaschia</taxon>
    </lineage>
</organism>
<dbReference type="EMBL" id="JAWWNJ010000006">
    <property type="protein sequence ID" value="KAK7053928.1"/>
    <property type="molecule type" value="Genomic_DNA"/>
</dbReference>
<comment type="caution">
    <text evidence="1">The sequence shown here is derived from an EMBL/GenBank/DDBJ whole genome shotgun (WGS) entry which is preliminary data.</text>
</comment>
<gene>
    <name evidence="1" type="ORF">R3P38DRAFT_2853287</name>
</gene>
<sequence>MADCGLMGLNPAQKKEIRQILRSHSSPPPSLSSTISSLAADLARCDSLIDFKRQVERDEIQKQYTECQSLSAPIRCLPSEILVEIFSICWDSFNFAFIDVALSSENAILRLARAPLLVLSRTPVLWHDVFLDATLWTAQCLSYRTAMELLQATLELLMTMDPLNRWPYVPALAVVAKHLQRCRMLDLQCPYSDFIHLPGAAVLELLCWGPAADAESALQLFQNCPQLRTVDIMAFGAIADIASYALLPWEQLSYVVVRLAMRKSGLNMLDVALPRVATNSTLRLYFYFQRELTEDPFHGLAFDSQISDLIIHVSGMESAVQSETALEYILPTLTLPCLKKLTILTSENSTEFPLSWPGPQFLSLSERSSLHLHLTALHLFDVAITEAEILKALAILPELETFTVCDHPPSSLIGAAEQIAVTDNLLAALTYNEKSPCLVPKLNTFECESMLRFDDRVYLDFILSRIENLDKSDAFECILWWRPDYYRELDPLVSRRIRELCAAKDLTFLFREAEEKSGLEIGMLERLRLASKFIARKLFMEISRMVAR</sequence>
<evidence type="ECO:0000313" key="2">
    <source>
        <dbReference type="Proteomes" id="UP001362999"/>
    </source>
</evidence>
<keyword evidence="2" id="KW-1185">Reference proteome</keyword>
<dbReference type="AlphaFoldDB" id="A0AAW0DMV6"/>
<accession>A0AAW0DMV6</accession>
<reference evidence="1 2" key="1">
    <citation type="journal article" date="2024" name="J Genomics">
        <title>Draft genome sequencing and assembly of Favolaschia claudopus CIRM-BRFM 2984 isolated from oak limbs.</title>
        <authorList>
            <person name="Navarro D."/>
            <person name="Drula E."/>
            <person name="Chaduli D."/>
            <person name="Cazenave R."/>
            <person name="Ahrendt S."/>
            <person name="Wang J."/>
            <person name="Lipzen A."/>
            <person name="Daum C."/>
            <person name="Barry K."/>
            <person name="Grigoriev I.V."/>
            <person name="Favel A."/>
            <person name="Rosso M.N."/>
            <person name="Martin F."/>
        </authorList>
    </citation>
    <scope>NUCLEOTIDE SEQUENCE [LARGE SCALE GENOMIC DNA]</scope>
    <source>
        <strain evidence="1 2">CIRM-BRFM 2984</strain>
    </source>
</reference>
<name>A0AAW0DMV6_9AGAR</name>
<protein>
    <submittedName>
        <fullName evidence="1">F-box domain-containing protein</fullName>
    </submittedName>
</protein>
<dbReference type="Proteomes" id="UP001362999">
    <property type="component" value="Unassembled WGS sequence"/>
</dbReference>